<accession>A0A0K8R5P3</accession>
<name>A0A0K8R5P3_IXORI</name>
<evidence type="ECO:0000313" key="1">
    <source>
        <dbReference type="EMBL" id="JAA66480.1"/>
    </source>
</evidence>
<dbReference type="EMBL" id="GADI01007328">
    <property type="protein sequence ID" value="JAA66480.1"/>
    <property type="molecule type" value="mRNA"/>
</dbReference>
<reference evidence="1" key="1">
    <citation type="submission" date="2012-12" db="EMBL/GenBank/DDBJ databases">
        <title>Identification and characterization of a phenylalanine ammonia-lyase gene family in Isatis indigotica Fort.</title>
        <authorList>
            <person name="Liu Q."/>
            <person name="Chen J."/>
            <person name="Zhou X."/>
            <person name="Di P."/>
            <person name="Xiao Y."/>
            <person name="Xuan H."/>
            <person name="Zhang L."/>
            <person name="Chen W."/>
        </authorList>
    </citation>
    <scope>NUCLEOTIDE SEQUENCE</scope>
    <source>
        <tissue evidence="1">Salivary gland</tissue>
    </source>
</reference>
<proteinExistence type="evidence at transcript level"/>
<dbReference type="AlphaFoldDB" id="A0A0K8R5P3"/>
<sequence>MRRIPSGLHVSVTSYPGSEECQNSEVTEYKHRNCSISCCLGSTIPFINPPRYPIPAPDGEKCDSDKVCIGGTCLTTNAISNEHPPKR</sequence>
<organism evidence="1">
    <name type="scientific">Ixodes ricinus</name>
    <name type="common">Common tick</name>
    <name type="synonym">Acarus ricinus</name>
    <dbReference type="NCBI Taxonomy" id="34613"/>
    <lineage>
        <taxon>Eukaryota</taxon>
        <taxon>Metazoa</taxon>
        <taxon>Ecdysozoa</taxon>
        <taxon>Arthropoda</taxon>
        <taxon>Chelicerata</taxon>
        <taxon>Arachnida</taxon>
        <taxon>Acari</taxon>
        <taxon>Parasitiformes</taxon>
        <taxon>Ixodida</taxon>
        <taxon>Ixodoidea</taxon>
        <taxon>Ixodidae</taxon>
        <taxon>Ixodinae</taxon>
        <taxon>Ixodes</taxon>
    </lineage>
</organism>
<protein>
    <submittedName>
        <fullName evidence="1">Putative secreted protein</fullName>
    </submittedName>
</protein>